<feature type="compositionally biased region" description="Basic and acidic residues" evidence="1">
    <location>
        <begin position="28"/>
        <end position="46"/>
    </location>
</feature>
<gene>
    <name evidence="3" type="ORF">M501DRAFT_913764</name>
</gene>
<feature type="compositionally biased region" description="Basic residues" evidence="1">
    <location>
        <begin position="87"/>
        <end position="100"/>
    </location>
</feature>
<dbReference type="InterPro" id="IPR000253">
    <property type="entry name" value="FHA_dom"/>
</dbReference>
<dbReference type="OrthoDB" id="444265at2759"/>
<feature type="compositionally biased region" description="Basic and acidic residues" evidence="1">
    <location>
        <begin position="66"/>
        <end position="86"/>
    </location>
</feature>
<feature type="region of interest" description="Disordered" evidence="1">
    <location>
        <begin position="1"/>
        <end position="156"/>
    </location>
</feature>
<evidence type="ECO:0000259" key="2">
    <source>
        <dbReference type="PROSITE" id="PS50006"/>
    </source>
</evidence>
<sequence>RSREPPRRRTSRSSSVDYHRRRERRSRSRDDYRRRDRRSRSPDEGRRRHYRSRSPRGNWGNHRRSRSPDGRRRGDRRSRSPDYYHRRPERRIRSRSRSKKREQEVTPRTRNPLPSQLDSYRTQDPSARPQKPHKRNPPTDPSAPSPLPEKQTPNYAPTGLLALETNTVAGTSVVLKYHEPPDARKPPSSSPWRLYIFKGSSVLSTLELHTSSVWLVGREAVVADILAENPSVSKQHAVLQFRYTTKRKGEFGEKVGKVRPYVIDLESANGTWLNGDRVEARRYVEVRDKDVLRFGTSEREYVIMLP</sequence>
<accession>A0A9P4VN52</accession>
<dbReference type="PROSITE" id="PS50006">
    <property type="entry name" value="FHA_DOMAIN"/>
    <property type="match status" value="1"/>
</dbReference>
<organism evidence="3 4">
    <name type="scientific">Patellaria atrata CBS 101060</name>
    <dbReference type="NCBI Taxonomy" id="1346257"/>
    <lineage>
        <taxon>Eukaryota</taxon>
        <taxon>Fungi</taxon>
        <taxon>Dikarya</taxon>
        <taxon>Ascomycota</taxon>
        <taxon>Pezizomycotina</taxon>
        <taxon>Dothideomycetes</taxon>
        <taxon>Dothideomycetes incertae sedis</taxon>
        <taxon>Patellariales</taxon>
        <taxon>Patellariaceae</taxon>
        <taxon>Patellaria</taxon>
    </lineage>
</organism>
<feature type="compositionally biased region" description="Polar residues" evidence="1">
    <location>
        <begin position="108"/>
        <end position="125"/>
    </location>
</feature>
<comment type="caution">
    <text evidence="3">The sequence shown here is derived from an EMBL/GenBank/DDBJ whole genome shotgun (WGS) entry which is preliminary data.</text>
</comment>
<evidence type="ECO:0000313" key="3">
    <source>
        <dbReference type="EMBL" id="KAF2835905.1"/>
    </source>
</evidence>
<dbReference type="PANTHER" id="PTHR23308">
    <property type="entry name" value="NUCLEAR INHIBITOR OF PROTEIN PHOSPHATASE-1"/>
    <property type="match status" value="1"/>
</dbReference>
<dbReference type="Pfam" id="PF00498">
    <property type="entry name" value="FHA"/>
    <property type="match status" value="1"/>
</dbReference>
<dbReference type="InterPro" id="IPR008984">
    <property type="entry name" value="SMAD_FHA_dom_sf"/>
</dbReference>
<feature type="non-terminal residue" evidence="3">
    <location>
        <position position="306"/>
    </location>
</feature>
<dbReference type="Proteomes" id="UP000799429">
    <property type="component" value="Unassembled WGS sequence"/>
</dbReference>
<dbReference type="AlphaFoldDB" id="A0A9P4VN52"/>
<keyword evidence="4" id="KW-1185">Reference proteome</keyword>
<protein>
    <submittedName>
        <fullName evidence="3">SMAD/FHA domain-containing protein</fullName>
    </submittedName>
</protein>
<name>A0A9P4VN52_9PEZI</name>
<dbReference type="SUPFAM" id="SSF49879">
    <property type="entry name" value="SMAD/FHA domain"/>
    <property type="match status" value="1"/>
</dbReference>
<feature type="compositionally biased region" description="Pro residues" evidence="1">
    <location>
        <begin position="138"/>
        <end position="147"/>
    </location>
</feature>
<dbReference type="Gene3D" id="2.60.200.20">
    <property type="match status" value="1"/>
</dbReference>
<dbReference type="InterPro" id="IPR050923">
    <property type="entry name" value="Cell_Proc_Reg/RNA_Proc"/>
</dbReference>
<feature type="non-terminal residue" evidence="3">
    <location>
        <position position="1"/>
    </location>
</feature>
<dbReference type="EMBL" id="MU006106">
    <property type="protein sequence ID" value="KAF2835905.1"/>
    <property type="molecule type" value="Genomic_DNA"/>
</dbReference>
<evidence type="ECO:0000313" key="4">
    <source>
        <dbReference type="Proteomes" id="UP000799429"/>
    </source>
</evidence>
<dbReference type="SMART" id="SM00240">
    <property type="entry name" value="FHA"/>
    <property type="match status" value="1"/>
</dbReference>
<proteinExistence type="predicted"/>
<evidence type="ECO:0000256" key="1">
    <source>
        <dbReference type="SAM" id="MobiDB-lite"/>
    </source>
</evidence>
<feature type="domain" description="FHA" evidence="2">
    <location>
        <begin position="214"/>
        <end position="278"/>
    </location>
</feature>
<reference evidence="3" key="1">
    <citation type="journal article" date="2020" name="Stud. Mycol.">
        <title>101 Dothideomycetes genomes: a test case for predicting lifestyles and emergence of pathogens.</title>
        <authorList>
            <person name="Haridas S."/>
            <person name="Albert R."/>
            <person name="Binder M."/>
            <person name="Bloem J."/>
            <person name="Labutti K."/>
            <person name="Salamov A."/>
            <person name="Andreopoulos B."/>
            <person name="Baker S."/>
            <person name="Barry K."/>
            <person name="Bills G."/>
            <person name="Bluhm B."/>
            <person name="Cannon C."/>
            <person name="Castanera R."/>
            <person name="Culley D."/>
            <person name="Daum C."/>
            <person name="Ezra D."/>
            <person name="Gonzalez J."/>
            <person name="Henrissat B."/>
            <person name="Kuo A."/>
            <person name="Liang C."/>
            <person name="Lipzen A."/>
            <person name="Lutzoni F."/>
            <person name="Magnuson J."/>
            <person name="Mondo S."/>
            <person name="Nolan M."/>
            <person name="Ohm R."/>
            <person name="Pangilinan J."/>
            <person name="Park H.-J."/>
            <person name="Ramirez L."/>
            <person name="Alfaro M."/>
            <person name="Sun H."/>
            <person name="Tritt A."/>
            <person name="Yoshinaga Y."/>
            <person name="Zwiers L.-H."/>
            <person name="Turgeon B."/>
            <person name="Goodwin S."/>
            <person name="Spatafora J."/>
            <person name="Crous P."/>
            <person name="Grigoriev I."/>
        </authorList>
    </citation>
    <scope>NUCLEOTIDE SEQUENCE</scope>
    <source>
        <strain evidence="3">CBS 101060</strain>
    </source>
</reference>